<dbReference type="GO" id="GO:0071555">
    <property type="term" value="P:cell wall organization"/>
    <property type="evidence" value="ECO:0007669"/>
    <property type="project" value="UniProtKB-KW"/>
</dbReference>
<dbReference type="PANTHER" id="PTHR43692:SF1">
    <property type="entry name" value="UDP-N-ACETYLMURAMOYLALANINE--D-GLUTAMATE LIGASE"/>
    <property type="match status" value="1"/>
</dbReference>
<dbReference type="GO" id="GO:0051301">
    <property type="term" value="P:cell division"/>
    <property type="evidence" value="ECO:0007669"/>
    <property type="project" value="UniProtKB-KW"/>
</dbReference>
<evidence type="ECO:0000256" key="6">
    <source>
        <dbReference type="ARBA" id="ARBA00022840"/>
    </source>
</evidence>
<comment type="subcellular location">
    <subcellularLocation>
        <location evidence="1 7 8">Cytoplasm</location>
    </subcellularLocation>
</comment>
<dbReference type="GO" id="GO:0009252">
    <property type="term" value="P:peptidoglycan biosynthetic process"/>
    <property type="evidence" value="ECO:0007669"/>
    <property type="project" value="UniProtKB-UniRule"/>
</dbReference>
<dbReference type="EC" id="6.3.2.9" evidence="7 8"/>
<feature type="binding site" evidence="7">
    <location>
        <begin position="129"/>
        <end position="135"/>
    </location>
    <ligand>
        <name>ATP</name>
        <dbReference type="ChEBI" id="CHEBI:30616"/>
    </ligand>
</feature>
<dbReference type="UniPathway" id="UPA00219"/>
<evidence type="ECO:0000256" key="8">
    <source>
        <dbReference type="RuleBase" id="RU003664"/>
    </source>
</evidence>
<protein>
    <recommendedName>
        <fullName evidence="7 8">UDP-N-acetylmuramoylalanine--D-glutamate ligase</fullName>
        <ecNumber evidence="7 8">6.3.2.9</ecNumber>
    </recommendedName>
    <alternativeName>
        <fullName evidence="7">D-glutamic acid-adding enzyme</fullName>
    </alternativeName>
    <alternativeName>
        <fullName evidence="7">UDP-N-acetylmuramoyl-L-alanyl-D-glutamate synthetase</fullName>
    </alternativeName>
</protein>
<comment type="catalytic activity">
    <reaction evidence="7 8">
        <text>UDP-N-acetyl-alpha-D-muramoyl-L-alanine + D-glutamate + ATP = UDP-N-acetyl-alpha-D-muramoyl-L-alanyl-D-glutamate + ADP + phosphate + H(+)</text>
        <dbReference type="Rhea" id="RHEA:16429"/>
        <dbReference type="ChEBI" id="CHEBI:15378"/>
        <dbReference type="ChEBI" id="CHEBI:29986"/>
        <dbReference type="ChEBI" id="CHEBI:30616"/>
        <dbReference type="ChEBI" id="CHEBI:43474"/>
        <dbReference type="ChEBI" id="CHEBI:83898"/>
        <dbReference type="ChEBI" id="CHEBI:83900"/>
        <dbReference type="ChEBI" id="CHEBI:456216"/>
        <dbReference type="EC" id="6.3.2.9"/>
    </reaction>
</comment>
<dbReference type="GO" id="GO:0008764">
    <property type="term" value="F:UDP-N-acetylmuramoylalanine-D-glutamate ligase activity"/>
    <property type="evidence" value="ECO:0007669"/>
    <property type="project" value="UniProtKB-UniRule"/>
</dbReference>
<reference evidence="11 12" key="1">
    <citation type="submission" date="2017-07" db="EMBL/GenBank/DDBJ databases">
        <title>Mechanisms for carbon and nitrogen cycling indicate functional differentiation within the Candidate Phyla Radiation.</title>
        <authorList>
            <person name="Danczak R.E."/>
            <person name="Johnston M.D."/>
            <person name="Kenah C."/>
            <person name="Slattery M."/>
            <person name="Wrighton K.C."/>
            <person name="Wilkins M.J."/>
        </authorList>
    </citation>
    <scope>NUCLEOTIDE SEQUENCE [LARGE SCALE GENOMIC DNA]</scope>
    <source>
        <strain evidence="11">Athens1014_28</strain>
    </source>
</reference>
<keyword evidence="3 7" id="KW-0963">Cytoplasm</keyword>
<dbReference type="SUPFAM" id="SSF51984">
    <property type="entry name" value="MurCD N-terminal domain"/>
    <property type="match status" value="1"/>
</dbReference>
<comment type="similarity">
    <text evidence="7">Belongs to the MurCDEF family.</text>
</comment>
<evidence type="ECO:0000256" key="3">
    <source>
        <dbReference type="ARBA" id="ARBA00022490"/>
    </source>
</evidence>
<evidence type="ECO:0000256" key="4">
    <source>
        <dbReference type="ARBA" id="ARBA00022598"/>
    </source>
</evidence>
<keyword evidence="7 8" id="KW-0131">Cell cycle</keyword>
<evidence type="ECO:0000256" key="5">
    <source>
        <dbReference type="ARBA" id="ARBA00022741"/>
    </source>
</evidence>
<organism evidence="11 12">
    <name type="scientific">Candidatus Berkelbacteria bacterium Athens1014_28</name>
    <dbReference type="NCBI Taxonomy" id="2017145"/>
    <lineage>
        <taxon>Bacteria</taxon>
        <taxon>Candidatus Berkelbacteria</taxon>
    </lineage>
</organism>
<dbReference type="InterPro" id="IPR036615">
    <property type="entry name" value="Mur_ligase_C_dom_sf"/>
</dbReference>
<comment type="caution">
    <text evidence="11">The sequence shown here is derived from an EMBL/GenBank/DDBJ whole genome shotgun (WGS) entry which is preliminary data.</text>
</comment>
<gene>
    <name evidence="7" type="primary">murD</name>
    <name evidence="11" type="ORF">Athens101428_482</name>
</gene>
<evidence type="ECO:0000313" key="12">
    <source>
        <dbReference type="Proteomes" id="UP000316495"/>
    </source>
</evidence>
<feature type="domain" description="Mur ligase central" evidence="10">
    <location>
        <begin position="127"/>
        <end position="336"/>
    </location>
</feature>
<keyword evidence="4 7" id="KW-0436">Ligase</keyword>
<dbReference type="NCBIfam" id="TIGR01087">
    <property type="entry name" value="murD"/>
    <property type="match status" value="1"/>
</dbReference>
<evidence type="ECO:0000256" key="2">
    <source>
        <dbReference type="ARBA" id="ARBA00004752"/>
    </source>
</evidence>
<dbReference type="GO" id="GO:0005737">
    <property type="term" value="C:cytoplasm"/>
    <property type="evidence" value="ECO:0007669"/>
    <property type="project" value="UniProtKB-SubCell"/>
</dbReference>
<dbReference type="InterPro" id="IPR004101">
    <property type="entry name" value="Mur_ligase_C"/>
</dbReference>
<dbReference type="SUPFAM" id="SSF53623">
    <property type="entry name" value="MurD-like peptide ligases, catalytic domain"/>
    <property type="match status" value="1"/>
</dbReference>
<dbReference type="Gene3D" id="3.40.1190.10">
    <property type="entry name" value="Mur-like, catalytic domain"/>
    <property type="match status" value="1"/>
</dbReference>
<dbReference type="GO" id="GO:0005524">
    <property type="term" value="F:ATP binding"/>
    <property type="evidence" value="ECO:0007669"/>
    <property type="project" value="UniProtKB-UniRule"/>
</dbReference>
<dbReference type="InterPro" id="IPR036565">
    <property type="entry name" value="Mur-like_cat_sf"/>
</dbReference>
<dbReference type="Pfam" id="PF08245">
    <property type="entry name" value="Mur_ligase_M"/>
    <property type="match status" value="1"/>
</dbReference>
<evidence type="ECO:0000259" key="10">
    <source>
        <dbReference type="Pfam" id="PF08245"/>
    </source>
</evidence>
<dbReference type="InterPro" id="IPR013221">
    <property type="entry name" value="Mur_ligase_cen"/>
</dbReference>
<comment type="function">
    <text evidence="7 8">Cell wall formation. Catalyzes the addition of glutamate to the nucleotide precursor UDP-N-acetylmuramoyl-L-alanine (UMA).</text>
</comment>
<dbReference type="GO" id="GO:0008360">
    <property type="term" value="P:regulation of cell shape"/>
    <property type="evidence" value="ECO:0007669"/>
    <property type="project" value="UniProtKB-KW"/>
</dbReference>
<evidence type="ECO:0000256" key="7">
    <source>
        <dbReference type="HAMAP-Rule" id="MF_00639"/>
    </source>
</evidence>
<comment type="pathway">
    <text evidence="2 7 8">Cell wall biogenesis; peptidoglycan biosynthesis.</text>
</comment>
<keyword evidence="7 8" id="KW-0133">Cell shape</keyword>
<dbReference type="Pfam" id="PF21799">
    <property type="entry name" value="MurD-like_N"/>
    <property type="match status" value="1"/>
</dbReference>
<feature type="domain" description="Mur ligase C-terminal" evidence="9">
    <location>
        <begin position="360"/>
        <end position="475"/>
    </location>
</feature>
<dbReference type="HAMAP" id="MF_00639">
    <property type="entry name" value="MurD"/>
    <property type="match status" value="1"/>
</dbReference>
<keyword evidence="7 8" id="KW-0961">Cell wall biogenesis/degradation</keyword>
<dbReference type="SUPFAM" id="SSF53244">
    <property type="entry name" value="MurD-like peptide ligases, peptide-binding domain"/>
    <property type="match status" value="1"/>
</dbReference>
<dbReference type="EMBL" id="VMGN01000024">
    <property type="protein sequence ID" value="TSC93959.1"/>
    <property type="molecule type" value="Genomic_DNA"/>
</dbReference>
<evidence type="ECO:0000256" key="1">
    <source>
        <dbReference type="ARBA" id="ARBA00004496"/>
    </source>
</evidence>
<dbReference type="Gene3D" id="3.40.50.720">
    <property type="entry name" value="NAD(P)-binding Rossmann-like Domain"/>
    <property type="match status" value="1"/>
</dbReference>
<keyword evidence="6 7" id="KW-0067">ATP-binding</keyword>
<sequence length="499" mass="55716">MDLSRFKNKKIALLGMGIENISVAKFFRLHKIDFVILDKAPIEKLSKEAQEVIGKEKCEIRTGENYLSHLKDFEIIVRTPGIPYLTPEIQEARLRHGYGGQTKENGSEITSSTKLFFDFCPAKIVGVTGTKGKGTTATLISEILKQNQKSKIKNQNDNSKLKNNNLTTRLAYGSPRRIQQFNNVFLIGNIGIPSFDIIEKIQADDIVVFELSSFQLQDLEISPHIAVITNLADDHLDYHQSLEEYRATKRVILKYQKKGDFAIINKDYPEAYRLKDFGQAKKYFFSSKEKIDNGAFVDSDGKVYLTVGGHELICRQNEIKLIGRHNLENIAAASVVGKILQVPIEIIQDAVKNFAGLPCRLEFVKEIDGVKYYNDSFSTNPTPTIAAIKSFSIPITLILGGSEKGADFSDLAKEIAKSQVNNIIVIGKEGAKIKDAMISTRVKAKITNGGKTIEKIVSQAKEITNSGVVLFSPACASFDMFKNYKDRGEKFMEAVKKLK</sequence>
<keyword evidence="5 7" id="KW-0547">Nucleotide-binding</keyword>
<keyword evidence="7 8" id="KW-0132">Cell division</keyword>
<accession>A0A554LMW4</accession>
<evidence type="ECO:0000313" key="11">
    <source>
        <dbReference type="EMBL" id="TSC93959.1"/>
    </source>
</evidence>
<name>A0A554LMW4_9BACT</name>
<dbReference type="Pfam" id="PF02875">
    <property type="entry name" value="Mur_ligase_C"/>
    <property type="match status" value="1"/>
</dbReference>
<dbReference type="Proteomes" id="UP000316495">
    <property type="component" value="Unassembled WGS sequence"/>
</dbReference>
<dbReference type="PANTHER" id="PTHR43692">
    <property type="entry name" value="UDP-N-ACETYLMURAMOYLALANINE--D-GLUTAMATE LIGASE"/>
    <property type="match status" value="1"/>
</dbReference>
<dbReference type="InterPro" id="IPR005762">
    <property type="entry name" value="MurD"/>
</dbReference>
<dbReference type="AlphaFoldDB" id="A0A554LMW4"/>
<proteinExistence type="inferred from homology"/>
<evidence type="ECO:0000259" key="9">
    <source>
        <dbReference type="Pfam" id="PF02875"/>
    </source>
</evidence>
<keyword evidence="7 8" id="KW-0573">Peptidoglycan synthesis</keyword>
<dbReference type="Gene3D" id="3.90.190.20">
    <property type="entry name" value="Mur ligase, C-terminal domain"/>
    <property type="match status" value="1"/>
</dbReference>